<dbReference type="Pfam" id="PF02668">
    <property type="entry name" value="TauD"/>
    <property type="match status" value="1"/>
</dbReference>
<feature type="domain" description="TauD/TfdA-like" evidence="4">
    <location>
        <begin position="66"/>
        <end position="306"/>
    </location>
</feature>
<evidence type="ECO:0000256" key="3">
    <source>
        <dbReference type="ARBA" id="ARBA00023194"/>
    </source>
</evidence>
<dbReference type="InterPro" id="IPR042098">
    <property type="entry name" value="TauD-like_sf"/>
</dbReference>
<dbReference type="EMBL" id="BBYR01000024">
    <property type="protein sequence ID" value="GAP35552.1"/>
    <property type="molecule type" value="Genomic_DNA"/>
</dbReference>
<dbReference type="PANTHER" id="PTHR10696">
    <property type="entry name" value="GAMMA-BUTYROBETAINE HYDROXYLASE-RELATED"/>
    <property type="match status" value="1"/>
</dbReference>
<organism evidence="5 6">
    <name type="scientific">Piscinibacter sakaiensis</name>
    <name type="common">Ideonella sakaiensis</name>
    <dbReference type="NCBI Taxonomy" id="1547922"/>
    <lineage>
        <taxon>Bacteria</taxon>
        <taxon>Pseudomonadati</taxon>
        <taxon>Pseudomonadota</taxon>
        <taxon>Betaproteobacteria</taxon>
        <taxon>Burkholderiales</taxon>
        <taxon>Sphaerotilaceae</taxon>
        <taxon>Piscinibacter</taxon>
    </lineage>
</organism>
<evidence type="ECO:0000259" key="4">
    <source>
        <dbReference type="Pfam" id="PF02668"/>
    </source>
</evidence>
<dbReference type="GO" id="GO:0017000">
    <property type="term" value="P:antibiotic biosynthetic process"/>
    <property type="evidence" value="ECO:0007669"/>
    <property type="project" value="UniProtKB-KW"/>
</dbReference>
<dbReference type="Gene3D" id="3.60.130.10">
    <property type="entry name" value="Clavaminate synthase-like"/>
    <property type="match status" value="1"/>
</dbReference>
<dbReference type="InterPro" id="IPR050411">
    <property type="entry name" value="AlphaKG_dependent_hydroxylases"/>
</dbReference>
<reference evidence="6" key="1">
    <citation type="submission" date="2015-07" db="EMBL/GenBank/DDBJ databases">
        <title>Discovery of a poly(ethylene terephthalate assimilation.</title>
        <authorList>
            <person name="Yoshida S."/>
            <person name="Hiraga K."/>
            <person name="Takehana T."/>
            <person name="Taniguchi I."/>
            <person name="Yamaji H."/>
            <person name="Maeda Y."/>
            <person name="Toyohara K."/>
            <person name="Miyamoto K."/>
            <person name="Kimura Y."/>
            <person name="Oda K."/>
        </authorList>
    </citation>
    <scope>NUCLEOTIDE SEQUENCE [LARGE SCALE GENOMIC DNA]</scope>
    <source>
        <strain evidence="6">NBRC 110686 / TISTR 2288 / 201-F6</strain>
    </source>
</reference>
<sequence length="370" mass="40634">MIDPVHAPRGWTRADIEADPSWAVAVPPEALADFEAGLARAQASGRGPFALSRSDFAFGPAARRVLADAVEATQSGRGFVLLRGFPVERWGVEASRLLFWGLGLHLGVPRPQGRASQFMSDVRDAGGVYRSTAGRGYNTRSALDFHADGSDLVGLMCLQTARAGGESLIASSVAAHNTMLAERPDLVRELYGLFTFSRQGEQAAEEPPYYTASVFGRKDGVFACRHIRNHVQSAQTSFPEVPRLSSAQREALDLLDAILARPSHCFRMHLARGDVQLVNNHTVLHSRTDYEDFDEPQRKRHLLRLWLSLAEAPALPDAWAQAYKDTAARAVRGGFRGQQITPEIEAFEHRLAAEHGLAMRIYADREDAPA</sequence>
<gene>
    <name evidence="5" type="ORF">ISF6_1325</name>
</gene>
<name>A0A0K8NYS3_PISS1</name>
<dbReference type="Proteomes" id="UP000037660">
    <property type="component" value="Unassembled WGS sequence"/>
</dbReference>
<dbReference type="SUPFAM" id="SSF51197">
    <property type="entry name" value="Clavaminate synthase-like"/>
    <property type="match status" value="1"/>
</dbReference>
<protein>
    <recommendedName>
        <fullName evidence="4">TauD/TfdA-like domain-containing protein</fullName>
    </recommendedName>
</protein>
<evidence type="ECO:0000313" key="6">
    <source>
        <dbReference type="Proteomes" id="UP000037660"/>
    </source>
</evidence>
<keyword evidence="6" id="KW-1185">Reference proteome</keyword>
<keyword evidence="2" id="KW-0560">Oxidoreductase</keyword>
<dbReference type="PANTHER" id="PTHR10696:SF56">
    <property type="entry name" value="TAUD_TFDA-LIKE DOMAIN-CONTAINING PROTEIN"/>
    <property type="match status" value="1"/>
</dbReference>
<proteinExistence type="predicted"/>
<accession>A0A0K8NYS3</accession>
<evidence type="ECO:0000256" key="1">
    <source>
        <dbReference type="ARBA" id="ARBA00001954"/>
    </source>
</evidence>
<dbReference type="InterPro" id="IPR003819">
    <property type="entry name" value="TauD/TfdA-like"/>
</dbReference>
<dbReference type="GO" id="GO:0016706">
    <property type="term" value="F:2-oxoglutarate-dependent dioxygenase activity"/>
    <property type="evidence" value="ECO:0007669"/>
    <property type="project" value="UniProtKB-ARBA"/>
</dbReference>
<comment type="cofactor">
    <cofactor evidence="1">
        <name>Fe(2+)</name>
        <dbReference type="ChEBI" id="CHEBI:29033"/>
    </cofactor>
</comment>
<evidence type="ECO:0000256" key="2">
    <source>
        <dbReference type="ARBA" id="ARBA00023002"/>
    </source>
</evidence>
<dbReference type="STRING" id="1547922.ISF6_1325"/>
<keyword evidence="3" id="KW-0045">Antibiotic biosynthesis</keyword>
<dbReference type="AlphaFoldDB" id="A0A0K8NYS3"/>
<comment type="caution">
    <text evidence="5">The sequence shown here is derived from an EMBL/GenBank/DDBJ whole genome shotgun (WGS) entry which is preliminary data.</text>
</comment>
<dbReference type="RefSeq" id="WP_054019603.1">
    <property type="nucleotide sequence ID" value="NZ_BBYR01000024.1"/>
</dbReference>
<reference evidence="5 6" key="2">
    <citation type="journal article" date="2016" name="Science">
        <title>A bacterium that degrades and assimilates poly(ethylene terephthalate).</title>
        <authorList>
            <person name="Yoshida S."/>
            <person name="Hiraga K."/>
            <person name="Takehana T."/>
            <person name="Taniguchi I."/>
            <person name="Yamaji H."/>
            <person name="Maeda Y."/>
            <person name="Toyohara K."/>
            <person name="Miyamoto K."/>
            <person name="Kimura Y."/>
            <person name="Oda K."/>
        </authorList>
    </citation>
    <scope>NUCLEOTIDE SEQUENCE [LARGE SCALE GENOMIC DNA]</scope>
    <source>
        <strain evidence="6">NBRC 110686 / TISTR 2288 / 201-F6</strain>
    </source>
</reference>
<evidence type="ECO:0000313" key="5">
    <source>
        <dbReference type="EMBL" id="GAP35552.1"/>
    </source>
</evidence>